<organism evidence="5 6">
    <name type="scientific">Tanacetum coccineum</name>
    <dbReference type="NCBI Taxonomy" id="301880"/>
    <lineage>
        <taxon>Eukaryota</taxon>
        <taxon>Viridiplantae</taxon>
        <taxon>Streptophyta</taxon>
        <taxon>Embryophyta</taxon>
        <taxon>Tracheophyta</taxon>
        <taxon>Spermatophyta</taxon>
        <taxon>Magnoliopsida</taxon>
        <taxon>eudicotyledons</taxon>
        <taxon>Gunneridae</taxon>
        <taxon>Pentapetalae</taxon>
        <taxon>asterids</taxon>
        <taxon>campanulids</taxon>
        <taxon>Asterales</taxon>
        <taxon>Asteraceae</taxon>
        <taxon>Asteroideae</taxon>
        <taxon>Anthemideae</taxon>
        <taxon>Anthemidinae</taxon>
        <taxon>Tanacetum</taxon>
    </lineage>
</organism>
<evidence type="ECO:0000256" key="3">
    <source>
        <dbReference type="SAM" id="MobiDB-lite"/>
    </source>
</evidence>
<dbReference type="PANTHER" id="PTHR42648:SF27">
    <property type="entry name" value="RNA-DIRECTED DNA POLYMERASE"/>
    <property type="match status" value="1"/>
</dbReference>
<evidence type="ECO:0000313" key="6">
    <source>
        <dbReference type="Proteomes" id="UP001151760"/>
    </source>
</evidence>
<dbReference type="InterPro" id="IPR001584">
    <property type="entry name" value="Integrase_cat-core"/>
</dbReference>
<accession>A0ABQ5GJV5</accession>
<reference evidence="5" key="2">
    <citation type="submission" date="2022-01" db="EMBL/GenBank/DDBJ databases">
        <authorList>
            <person name="Yamashiro T."/>
            <person name="Shiraishi A."/>
            <person name="Satake H."/>
            <person name="Nakayama K."/>
        </authorList>
    </citation>
    <scope>NUCLEOTIDE SEQUENCE</scope>
</reference>
<evidence type="ECO:0000256" key="2">
    <source>
        <dbReference type="ARBA" id="ARBA00022801"/>
    </source>
</evidence>
<keyword evidence="1" id="KW-0479">Metal-binding</keyword>
<dbReference type="PROSITE" id="PS50994">
    <property type="entry name" value="INTEGRASE"/>
    <property type="match status" value="1"/>
</dbReference>
<dbReference type="Proteomes" id="UP001151760">
    <property type="component" value="Unassembled WGS sequence"/>
</dbReference>
<protein>
    <submittedName>
        <fullName evidence="5">Retrotransposon protein, putative, ty1-copia subclass</fullName>
    </submittedName>
</protein>
<dbReference type="InterPro" id="IPR039537">
    <property type="entry name" value="Retrotran_Ty1/copia-like"/>
</dbReference>
<dbReference type="InterPro" id="IPR025753">
    <property type="entry name" value="AAA_N_dom"/>
</dbReference>
<reference evidence="5" key="1">
    <citation type="journal article" date="2022" name="Int. J. Mol. Sci.">
        <title>Draft Genome of Tanacetum Coccineum: Genomic Comparison of Closely Related Tanacetum-Family Plants.</title>
        <authorList>
            <person name="Yamashiro T."/>
            <person name="Shiraishi A."/>
            <person name="Nakayama K."/>
            <person name="Satake H."/>
        </authorList>
    </citation>
    <scope>NUCLEOTIDE SEQUENCE</scope>
</reference>
<dbReference type="Gene3D" id="3.30.420.10">
    <property type="entry name" value="Ribonuclease H-like superfamily/Ribonuclease H"/>
    <property type="match status" value="1"/>
</dbReference>
<keyword evidence="2" id="KW-0378">Hydrolase</keyword>
<dbReference type="InterPro" id="IPR012337">
    <property type="entry name" value="RNaseH-like_sf"/>
</dbReference>
<feature type="domain" description="Integrase catalytic" evidence="4">
    <location>
        <begin position="343"/>
        <end position="510"/>
    </location>
</feature>
<sequence length="592" mass="68151">MFLRTLFDQFLPPQVQSYIIDALKYYWKHESSDTLTLVFEEKDGRSPNDMFNATEAYLCTIISPDTKRLRITKNMNKTHVNIKFAEKQEIVDSFEGISVTWKYITEQPKKGGDDLHEKRHIILKFDHIHRDSLFTRYLSSIIEKVKHLENQKKSVKLFSPNPRGYKDPGVNLDHPSTFDALAMDPIQKKAIIDDLDLFVRMRDFYKKVGKAWKRVLDYYEKGLPKKPATPQVMAIQGGRIHKANKKSLNAKENCPSYLADLIKKKKQVGTASSSGNGVRAQVEAIGSDNLVLPSGLVICLDNCHYVPSITRGVVSVSHLVDNGFIQCFTDYEISVSKNYVLYFNAIPSDGIYEIDMLNLVSNVNSIYNDSYLITFTDDYSRYDYMYLIKHKHEVFETFKVFKNEVGNQLGKTIKALRSDRGDEYISQDFKDYLKACGIVQQLTPPYTPQHNRVSERRNHTLLDMVRSIMNLTTLPLSFWDYALETATRILNMVPIKKVDKTPYELWYAKFLEKNLISQEVSGRAEELEEIQDKDTSPSENTSKIPMEGQMAFKKKTDMDDIVHTYKARLVAKGFTQTYGVDYEETFSPVANS</sequence>
<dbReference type="InterPro" id="IPR036397">
    <property type="entry name" value="RNaseH_sf"/>
</dbReference>
<evidence type="ECO:0000313" key="5">
    <source>
        <dbReference type="EMBL" id="GJT75973.1"/>
    </source>
</evidence>
<dbReference type="PANTHER" id="PTHR42648">
    <property type="entry name" value="TRANSPOSASE, PUTATIVE-RELATED"/>
    <property type="match status" value="1"/>
</dbReference>
<dbReference type="EMBL" id="BQNB010018582">
    <property type="protein sequence ID" value="GJT75973.1"/>
    <property type="molecule type" value="Genomic_DNA"/>
</dbReference>
<keyword evidence="6" id="KW-1185">Reference proteome</keyword>
<evidence type="ECO:0000256" key="1">
    <source>
        <dbReference type="ARBA" id="ARBA00022723"/>
    </source>
</evidence>
<gene>
    <name evidence="5" type="ORF">Tco_1042698</name>
</gene>
<dbReference type="SUPFAM" id="SSF53098">
    <property type="entry name" value="Ribonuclease H-like"/>
    <property type="match status" value="1"/>
</dbReference>
<proteinExistence type="predicted"/>
<dbReference type="Pfam" id="PF00665">
    <property type="entry name" value="rve"/>
    <property type="match status" value="1"/>
</dbReference>
<name>A0ABQ5GJV5_9ASTR</name>
<feature type="compositionally biased region" description="Basic and acidic residues" evidence="3">
    <location>
        <begin position="526"/>
        <end position="536"/>
    </location>
</feature>
<dbReference type="Pfam" id="PF07727">
    <property type="entry name" value="RVT_2"/>
    <property type="match status" value="1"/>
</dbReference>
<dbReference type="InterPro" id="IPR013103">
    <property type="entry name" value="RVT_2"/>
</dbReference>
<feature type="region of interest" description="Disordered" evidence="3">
    <location>
        <begin position="526"/>
        <end position="547"/>
    </location>
</feature>
<dbReference type="Pfam" id="PF14363">
    <property type="entry name" value="AAA_assoc"/>
    <property type="match status" value="1"/>
</dbReference>
<evidence type="ECO:0000259" key="4">
    <source>
        <dbReference type="PROSITE" id="PS50994"/>
    </source>
</evidence>
<comment type="caution">
    <text evidence="5">The sequence shown here is derived from an EMBL/GenBank/DDBJ whole genome shotgun (WGS) entry which is preliminary data.</text>
</comment>